<dbReference type="Proteomes" id="UP000468581">
    <property type="component" value="Unassembled WGS sequence"/>
</dbReference>
<dbReference type="GO" id="GO:0031177">
    <property type="term" value="F:phosphopantetheine binding"/>
    <property type="evidence" value="ECO:0007669"/>
    <property type="project" value="InterPro"/>
</dbReference>
<dbReference type="Gene3D" id="3.30.559.30">
    <property type="entry name" value="Nonribosomal peptide synthetase, condensation domain"/>
    <property type="match status" value="1"/>
</dbReference>
<dbReference type="SMART" id="SM00823">
    <property type="entry name" value="PKS_PP"/>
    <property type="match status" value="1"/>
</dbReference>
<organism evidence="5 6">
    <name type="scientific">Leptobacterium flavescens</name>
    <dbReference type="NCBI Taxonomy" id="472055"/>
    <lineage>
        <taxon>Bacteria</taxon>
        <taxon>Pseudomonadati</taxon>
        <taxon>Bacteroidota</taxon>
        <taxon>Flavobacteriia</taxon>
        <taxon>Flavobacteriales</taxon>
        <taxon>Flavobacteriaceae</taxon>
        <taxon>Leptobacterium</taxon>
    </lineage>
</organism>
<dbReference type="PROSITE" id="PS50075">
    <property type="entry name" value="CARRIER"/>
    <property type="match status" value="1"/>
</dbReference>
<dbReference type="EMBL" id="JAABOO010000002">
    <property type="protein sequence ID" value="NER13683.1"/>
    <property type="molecule type" value="Genomic_DNA"/>
</dbReference>
<keyword evidence="3" id="KW-0597">Phosphoprotein</keyword>
<dbReference type="SUPFAM" id="SSF56801">
    <property type="entry name" value="Acetyl-CoA synthetase-like"/>
    <property type="match status" value="1"/>
</dbReference>
<evidence type="ECO:0000256" key="2">
    <source>
        <dbReference type="ARBA" id="ARBA00022450"/>
    </source>
</evidence>
<dbReference type="Gene3D" id="3.30.559.10">
    <property type="entry name" value="Chloramphenicol acetyltransferase-like domain"/>
    <property type="match status" value="1"/>
</dbReference>
<accession>A0A6P0US35</accession>
<evidence type="ECO:0000313" key="6">
    <source>
        <dbReference type="Proteomes" id="UP000468581"/>
    </source>
</evidence>
<dbReference type="Pfam" id="PF00550">
    <property type="entry name" value="PP-binding"/>
    <property type="match status" value="1"/>
</dbReference>
<dbReference type="InterPro" id="IPR045851">
    <property type="entry name" value="AMP-bd_C_sf"/>
</dbReference>
<protein>
    <recommendedName>
        <fullName evidence="4">Carrier domain-containing protein</fullName>
    </recommendedName>
</protein>
<dbReference type="Pfam" id="PF00668">
    <property type="entry name" value="Condensation"/>
    <property type="match status" value="1"/>
</dbReference>
<keyword evidence="2" id="KW-0596">Phosphopantetheine</keyword>
<dbReference type="SUPFAM" id="SSF47336">
    <property type="entry name" value="ACP-like"/>
    <property type="match status" value="1"/>
</dbReference>
<evidence type="ECO:0000313" key="5">
    <source>
        <dbReference type="EMBL" id="NER13683.1"/>
    </source>
</evidence>
<name>A0A6P0US35_9FLAO</name>
<comment type="caution">
    <text evidence="5">The sequence shown here is derived from an EMBL/GenBank/DDBJ whole genome shotgun (WGS) entry which is preliminary data.</text>
</comment>
<evidence type="ECO:0000259" key="4">
    <source>
        <dbReference type="PROSITE" id="PS50075"/>
    </source>
</evidence>
<dbReference type="RefSeq" id="WP_163606768.1">
    <property type="nucleotide sequence ID" value="NZ_JAABOO010000002.1"/>
</dbReference>
<dbReference type="InterPro" id="IPR001242">
    <property type="entry name" value="Condensation_dom"/>
</dbReference>
<dbReference type="InterPro" id="IPR010060">
    <property type="entry name" value="NRPS_synth"/>
</dbReference>
<evidence type="ECO:0000256" key="3">
    <source>
        <dbReference type="ARBA" id="ARBA00022553"/>
    </source>
</evidence>
<dbReference type="InterPro" id="IPR020806">
    <property type="entry name" value="PKS_PP-bd"/>
</dbReference>
<comment type="cofactor">
    <cofactor evidence="1">
        <name>pantetheine 4'-phosphate</name>
        <dbReference type="ChEBI" id="CHEBI:47942"/>
    </cofactor>
</comment>
<reference evidence="5 6" key="1">
    <citation type="submission" date="2020-01" db="EMBL/GenBank/DDBJ databases">
        <title>Leptobacterium flavescens.</title>
        <authorList>
            <person name="Wang G."/>
        </authorList>
    </citation>
    <scope>NUCLEOTIDE SEQUENCE [LARGE SCALE GENOMIC DNA]</scope>
    <source>
        <strain evidence="5 6">KCTC 22160</strain>
    </source>
</reference>
<sequence>MKKTDIKYRIDSLSPEARELFLNNLKELIRSKSEKVSSEEKKRIVAYVQGKGSFEKEQLKTYLEGELPDYMIPSVIIPMHKIPVLPNGKVDRKNLPSTAEIQEDTQAGFAEASNQTEEILIKIWEEVLNFSPISVNDNFFEIGGDSILSIQIIAKARKAGIELQANQLFDNQTIAELALFAKSQDANTETEEKAIEGQVELTPIQHWFFDTHKNAPHYWNQAVEVTGNKEPKRQQVEDYIKTLIRRHDAFRLSFRNTGSEWKAEVLTQDKVNAFRYFDLSNAKDRDKQEQQINDLFVKVQEETRLEEGSLFKCLYFDCGDTQNNKVYLLAHHLVTDMISWKVIIKDLISLNGQTEELEKKTSSIKAWGDHLLKQSQSEKIQEEIAFWKAQENDAAPLPQDFDIETSVVQESSIEVLTDSFDKENTRTLLNEANTRYNTKVHELLICALQETICNWASSEHFCLGLEKHGRVSEATQPDISNTVGWFTSYFPLTFKREVGNDTGLKIKSIKEKIRSVPNDGTGYGILRYISGEESLDQQPQVVFNYLGNQEDMNDETGLSFKEITEDTRSPESERNYKIEINAFVKEGKLQMNWSYSRELYKETTLSELTGAFKDNLQNIIKHCTSTDTEEYTPSDFPEAGLSQEDLDNLMQGI</sequence>
<dbReference type="AlphaFoldDB" id="A0A6P0US35"/>
<dbReference type="InterPro" id="IPR023213">
    <property type="entry name" value="CAT-like_dom_sf"/>
</dbReference>
<dbReference type="InterPro" id="IPR009081">
    <property type="entry name" value="PP-bd_ACP"/>
</dbReference>
<gene>
    <name evidence="5" type="ORF">GWK08_09555</name>
</gene>
<dbReference type="FunFam" id="1.10.1200.10:FF:000005">
    <property type="entry name" value="Nonribosomal peptide synthetase 1"/>
    <property type="match status" value="1"/>
</dbReference>
<dbReference type="Gene3D" id="3.30.300.30">
    <property type="match status" value="1"/>
</dbReference>
<dbReference type="PROSITE" id="PS00012">
    <property type="entry name" value="PHOSPHOPANTETHEINE"/>
    <property type="match status" value="1"/>
</dbReference>
<dbReference type="SUPFAM" id="SSF52777">
    <property type="entry name" value="CoA-dependent acyltransferases"/>
    <property type="match status" value="2"/>
</dbReference>
<dbReference type="GO" id="GO:0003824">
    <property type="term" value="F:catalytic activity"/>
    <property type="evidence" value="ECO:0007669"/>
    <property type="project" value="InterPro"/>
</dbReference>
<dbReference type="InterPro" id="IPR036736">
    <property type="entry name" value="ACP-like_sf"/>
</dbReference>
<feature type="domain" description="Carrier" evidence="4">
    <location>
        <begin position="111"/>
        <end position="185"/>
    </location>
</feature>
<dbReference type="PANTHER" id="PTHR45398">
    <property type="match status" value="1"/>
</dbReference>
<dbReference type="NCBIfam" id="TIGR01720">
    <property type="entry name" value="NRPS-para261"/>
    <property type="match status" value="1"/>
</dbReference>
<evidence type="ECO:0000256" key="1">
    <source>
        <dbReference type="ARBA" id="ARBA00001957"/>
    </source>
</evidence>
<dbReference type="Gene3D" id="1.10.1200.10">
    <property type="entry name" value="ACP-like"/>
    <property type="match status" value="1"/>
</dbReference>
<keyword evidence="6" id="KW-1185">Reference proteome</keyword>
<dbReference type="InterPro" id="IPR006162">
    <property type="entry name" value="Ppantetheine_attach_site"/>
</dbReference>
<proteinExistence type="predicted"/>
<dbReference type="PANTHER" id="PTHR45398:SF1">
    <property type="entry name" value="ENZYME, PUTATIVE (JCVI)-RELATED"/>
    <property type="match status" value="1"/>
</dbReference>